<feature type="binding site" evidence="5">
    <location>
        <position position="154"/>
    </location>
    <ligand>
        <name>AMP</name>
        <dbReference type="ChEBI" id="CHEBI:456215"/>
    </ligand>
</feature>
<evidence type="ECO:0000256" key="1">
    <source>
        <dbReference type="ARBA" id="ARBA00022679"/>
    </source>
</evidence>
<feature type="binding site" evidence="5">
    <location>
        <position position="106"/>
    </location>
    <ligand>
        <name>AMP</name>
        <dbReference type="ChEBI" id="CHEBI:456215"/>
    </ligand>
</feature>
<keyword evidence="1 5" id="KW-0808">Transferase</keyword>
<reference evidence="8 9" key="1">
    <citation type="journal article" date="2016" name="Nat. Commun.">
        <title>Thousands of microbial genomes shed light on interconnected biogeochemical processes in an aquifer system.</title>
        <authorList>
            <person name="Anantharaman K."/>
            <person name="Brown C.T."/>
            <person name="Hug L.A."/>
            <person name="Sharon I."/>
            <person name="Castelle C.J."/>
            <person name="Probst A.J."/>
            <person name="Thomas B.C."/>
            <person name="Singh A."/>
            <person name="Wilkins M.J."/>
            <person name="Karaoz U."/>
            <person name="Brodie E.L."/>
            <person name="Williams K.H."/>
            <person name="Hubbard S.S."/>
            <person name="Banfield J.F."/>
        </authorList>
    </citation>
    <scope>NUCLEOTIDE SEQUENCE [LARGE SCALE GENOMIC DNA]</scope>
</reference>
<comment type="function">
    <text evidence="5">Catalyzes the reversible transfer of the terminal phosphate group between ATP and AMP. Plays an important role in cellular energy homeostasis and in adenine nucleotide metabolism.</text>
</comment>
<feature type="binding site" evidence="5">
    <location>
        <begin position="70"/>
        <end position="72"/>
    </location>
    <ligand>
        <name>AMP</name>
        <dbReference type="ChEBI" id="CHEBI:456215"/>
    </ligand>
</feature>
<dbReference type="HAMAP" id="MF_00235">
    <property type="entry name" value="Adenylate_kinase_Adk"/>
    <property type="match status" value="1"/>
</dbReference>
<comment type="caution">
    <text evidence="5">Lacks conserved residue(s) required for the propagation of feature annotation.</text>
</comment>
<dbReference type="Pfam" id="PF00406">
    <property type="entry name" value="ADK"/>
    <property type="match status" value="1"/>
</dbReference>
<feature type="binding site" evidence="5">
    <location>
        <begin position="16"/>
        <end position="21"/>
    </location>
    <ligand>
        <name>ATP</name>
        <dbReference type="ChEBI" id="CHEBI:30616"/>
    </ligand>
</feature>
<dbReference type="GO" id="GO:0004017">
    <property type="term" value="F:AMP kinase activity"/>
    <property type="evidence" value="ECO:0007669"/>
    <property type="project" value="UniProtKB-UniRule"/>
</dbReference>
<comment type="pathway">
    <text evidence="5">Purine metabolism; AMP biosynthesis via salvage pathway; AMP from ADP: step 1/1.</text>
</comment>
<comment type="caution">
    <text evidence="8">The sequence shown here is derived from an EMBL/GenBank/DDBJ whole genome shotgun (WGS) entry which is preliminary data.</text>
</comment>
<evidence type="ECO:0000256" key="4">
    <source>
        <dbReference type="ARBA" id="ARBA00022777"/>
    </source>
</evidence>
<dbReference type="STRING" id="1797247.A2419_00020"/>
<keyword evidence="2 5" id="KW-0545">Nucleotide biosynthesis</keyword>
<feature type="binding site" evidence="5">
    <location>
        <position position="184"/>
    </location>
    <ligand>
        <name>ATP</name>
        <dbReference type="ChEBI" id="CHEBI:30616"/>
    </ligand>
</feature>
<accession>A0A1F4Y4G3</accession>
<gene>
    <name evidence="5" type="primary">adk</name>
    <name evidence="8" type="ORF">A2419_00020</name>
</gene>
<dbReference type="PANTHER" id="PTHR23359">
    <property type="entry name" value="NUCLEOTIDE KINASE"/>
    <property type="match status" value="1"/>
</dbReference>
<keyword evidence="5" id="KW-0963">Cytoplasm</keyword>
<feature type="binding site" evidence="5">
    <location>
        <position position="141"/>
    </location>
    <ligand>
        <name>ATP</name>
        <dbReference type="ChEBI" id="CHEBI:30616"/>
    </ligand>
</feature>
<comment type="similarity">
    <text evidence="5 6">Belongs to the adenylate kinase family.</text>
</comment>
<dbReference type="InterPro" id="IPR033690">
    <property type="entry name" value="Adenylat_kinase_CS"/>
</dbReference>
<keyword evidence="5 7" id="KW-0067">ATP-binding</keyword>
<dbReference type="GO" id="GO:0005524">
    <property type="term" value="F:ATP binding"/>
    <property type="evidence" value="ECO:0007669"/>
    <property type="project" value="UniProtKB-UniRule"/>
</dbReference>
<dbReference type="AlphaFoldDB" id="A0A1F4Y4G3"/>
<dbReference type="PROSITE" id="PS00113">
    <property type="entry name" value="ADENYLATE_KINASE"/>
    <property type="match status" value="1"/>
</dbReference>
<protein>
    <recommendedName>
        <fullName evidence="5 7">Adenylate kinase</fullName>
        <shortName evidence="5">AK</shortName>
        <ecNumber evidence="5 7">2.7.4.3</ecNumber>
    </recommendedName>
    <alternativeName>
        <fullName evidence="5">ATP-AMP transphosphorylase</fullName>
    </alternativeName>
    <alternativeName>
        <fullName evidence="5">ATP:AMP phosphotransferase</fullName>
    </alternativeName>
    <alternativeName>
        <fullName evidence="5">Adenylate monophosphate kinase</fullName>
    </alternativeName>
</protein>
<feature type="binding site" evidence="5">
    <location>
        <begin position="99"/>
        <end position="102"/>
    </location>
    <ligand>
        <name>AMP</name>
        <dbReference type="ChEBI" id="CHEBI:456215"/>
    </ligand>
</feature>
<feature type="binding site" evidence="5">
    <location>
        <position position="143"/>
    </location>
    <ligand>
        <name>AMP</name>
        <dbReference type="ChEBI" id="CHEBI:456215"/>
    </ligand>
</feature>
<keyword evidence="4 5" id="KW-0418">Kinase</keyword>
<dbReference type="PRINTS" id="PR00094">
    <property type="entry name" value="ADENYLTKNASE"/>
</dbReference>
<evidence type="ECO:0000256" key="6">
    <source>
        <dbReference type="RuleBase" id="RU003330"/>
    </source>
</evidence>
<evidence type="ECO:0000256" key="2">
    <source>
        <dbReference type="ARBA" id="ARBA00022727"/>
    </source>
</evidence>
<dbReference type="SUPFAM" id="SSF52540">
    <property type="entry name" value="P-loop containing nucleoside triphosphate hydrolases"/>
    <property type="match status" value="1"/>
</dbReference>
<evidence type="ECO:0000313" key="9">
    <source>
        <dbReference type="Proteomes" id="UP000176568"/>
    </source>
</evidence>
<dbReference type="EC" id="2.7.4.3" evidence="5 7"/>
<dbReference type="GO" id="GO:0005737">
    <property type="term" value="C:cytoplasm"/>
    <property type="evidence" value="ECO:0007669"/>
    <property type="project" value="UniProtKB-SubCell"/>
</dbReference>
<comment type="catalytic activity">
    <reaction evidence="5 7">
        <text>AMP + ATP = 2 ADP</text>
        <dbReference type="Rhea" id="RHEA:12973"/>
        <dbReference type="ChEBI" id="CHEBI:30616"/>
        <dbReference type="ChEBI" id="CHEBI:456215"/>
        <dbReference type="ChEBI" id="CHEBI:456216"/>
        <dbReference type="EC" id="2.7.4.3"/>
    </reaction>
</comment>
<comment type="subunit">
    <text evidence="5 7">Monomer.</text>
</comment>
<dbReference type="Proteomes" id="UP000176568">
    <property type="component" value="Unassembled WGS sequence"/>
</dbReference>
<evidence type="ECO:0000313" key="8">
    <source>
        <dbReference type="EMBL" id="OGC88183.1"/>
    </source>
</evidence>
<comment type="subcellular location">
    <subcellularLocation>
        <location evidence="5 7">Cytoplasm</location>
    </subcellularLocation>
</comment>
<proteinExistence type="inferred from homology"/>
<dbReference type="EMBL" id="MEXB01000011">
    <property type="protein sequence ID" value="OGC88183.1"/>
    <property type="molecule type" value="Genomic_DNA"/>
</dbReference>
<comment type="domain">
    <text evidence="5">Consists of three domains, a large central CORE domain and two small peripheral domains, NMPbind and LID, which undergo movements during catalysis. The LID domain closes over the site of phosphoryl transfer upon ATP binding. Assembling and dissambling the active center during each catalytic cycle provides an effective means to prevent ATP hydrolysis.</text>
</comment>
<dbReference type="InterPro" id="IPR000850">
    <property type="entry name" value="Adenylat/UMP-CMP_kin"/>
</dbReference>
<organism evidence="8 9">
    <name type="scientific">Candidatus Adlerbacteria bacterium RIFOXYC1_FULL_48_26</name>
    <dbReference type="NCBI Taxonomy" id="1797247"/>
    <lineage>
        <taxon>Bacteria</taxon>
        <taxon>Candidatus Adleribacteriota</taxon>
    </lineage>
</organism>
<name>A0A1F4Y4G3_9BACT</name>
<dbReference type="Gene3D" id="3.40.50.300">
    <property type="entry name" value="P-loop containing nucleotide triphosphate hydrolases"/>
    <property type="match status" value="1"/>
</dbReference>
<feature type="binding site" evidence="5">
    <location>
        <position position="49"/>
    </location>
    <ligand>
        <name>AMP</name>
        <dbReference type="ChEBI" id="CHEBI:456215"/>
    </ligand>
</feature>
<dbReference type="CDD" id="cd01428">
    <property type="entry name" value="ADK"/>
    <property type="match status" value="1"/>
</dbReference>
<dbReference type="GO" id="GO:0044209">
    <property type="term" value="P:AMP salvage"/>
    <property type="evidence" value="ECO:0007669"/>
    <property type="project" value="UniProtKB-UniRule"/>
</dbReference>
<dbReference type="InterPro" id="IPR027417">
    <property type="entry name" value="P-loop_NTPase"/>
</dbReference>
<evidence type="ECO:0000256" key="5">
    <source>
        <dbReference type="HAMAP-Rule" id="MF_00235"/>
    </source>
</evidence>
<evidence type="ECO:0000256" key="3">
    <source>
        <dbReference type="ARBA" id="ARBA00022741"/>
    </source>
</evidence>
<feature type="region of interest" description="NMP" evidence="5">
    <location>
        <begin position="43"/>
        <end position="72"/>
    </location>
</feature>
<dbReference type="UniPathway" id="UPA00588">
    <property type="reaction ID" value="UER00649"/>
</dbReference>
<evidence type="ECO:0000256" key="7">
    <source>
        <dbReference type="RuleBase" id="RU003331"/>
    </source>
</evidence>
<keyword evidence="3 5" id="KW-0547">Nucleotide-binding</keyword>
<sequence>MSNVNKQTLIFLGPQGSGKGTQIDLLKEHLAKVDADRPILQFGMGQGLRELATRGDFTGTKTDGILKAGGLIPYSISCAVFAQYLMDNAKGNEHIIIDGFPRTPDQVPMLDSALDFFEAKPATVVCINISDEEAIKRLLLRGRSDDTEDGIRKRLAWSRKDTMPNIEWFRANSSYKVLDIDGERSVEEIQKDIIAQLGL</sequence>